<dbReference type="InterPro" id="IPR025662">
    <property type="entry name" value="Sigma_54_int_dom_ATP-bd_1"/>
</dbReference>
<dbReference type="GO" id="GO:0005524">
    <property type="term" value="F:ATP binding"/>
    <property type="evidence" value="ECO:0007669"/>
    <property type="project" value="UniProtKB-KW"/>
</dbReference>
<evidence type="ECO:0000256" key="5">
    <source>
        <dbReference type="ARBA" id="ARBA00023163"/>
    </source>
</evidence>
<dbReference type="PROSITE" id="PS00675">
    <property type="entry name" value="SIGMA54_INTERACT_1"/>
    <property type="match status" value="1"/>
</dbReference>
<dbReference type="PROSITE" id="PS50045">
    <property type="entry name" value="SIGMA54_INTERACT_4"/>
    <property type="match status" value="1"/>
</dbReference>
<evidence type="ECO:0000313" key="8">
    <source>
        <dbReference type="EMBL" id="PKF71909.1"/>
    </source>
</evidence>
<evidence type="ECO:0000256" key="2">
    <source>
        <dbReference type="ARBA" id="ARBA00022840"/>
    </source>
</evidence>
<dbReference type="PROSITE" id="PS00676">
    <property type="entry name" value="SIGMA54_INTERACT_2"/>
    <property type="match status" value="1"/>
</dbReference>
<proteinExistence type="predicted"/>
<sequence>MSFPEAEKNDQESFLTSHSDGPQGGRHGWQPLKSPLSIRAKALVFIDPRSRQLLEQVEQLAGDCGPILIEGETGTGKELLARHIHRLSERNGLFVTLNCSGLSSQHARAELFGYAAGAYPGSLGSRAGWFGSANGGTLYLDEIGDLPLPLQADLLAALQSGEITRVGAHQPTRVQLRLLAATSIDLTQAVAAGKFNESLYHYLSKARLPLPPLRERVGDILPMAEYFLGLYAQRLKLPLPLISESAQQHLEAYYWPGNTRELENVIHFALLVSQGEYILPAHLKLSAPISHLPSLLYHLEQCQQSASQAHLLALQDWLQQRLQPPHTASCPAG</sequence>
<dbReference type="CDD" id="cd00009">
    <property type="entry name" value="AAA"/>
    <property type="match status" value="1"/>
</dbReference>
<evidence type="ECO:0000259" key="7">
    <source>
        <dbReference type="PROSITE" id="PS50045"/>
    </source>
</evidence>
<dbReference type="GO" id="GO:0003677">
    <property type="term" value="F:DNA binding"/>
    <property type="evidence" value="ECO:0007669"/>
    <property type="project" value="UniProtKB-KW"/>
</dbReference>
<dbReference type="Gene3D" id="3.40.50.300">
    <property type="entry name" value="P-loop containing nucleotide triphosphate hydrolases"/>
    <property type="match status" value="1"/>
</dbReference>
<keyword evidence="1" id="KW-0547">Nucleotide-binding</keyword>
<dbReference type="GO" id="GO:0006355">
    <property type="term" value="P:regulation of DNA-templated transcription"/>
    <property type="evidence" value="ECO:0007669"/>
    <property type="project" value="InterPro"/>
</dbReference>
<name>A0A2I0CS36_9PSED</name>
<feature type="domain" description="Sigma-54 factor interaction" evidence="7">
    <location>
        <begin position="43"/>
        <end position="271"/>
    </location>
</feature>
<reference evidence="9" key="1">
    <citation type="submission" date="2017-12" db="EMBL/GenBank/DDBJ databases">
        <authorList>
            <person name="Yu X.-Y."/>
        </authorList>
    </citation>
    <scope>NUCLEOTIDE SEQUENCE [LARGE SCALE GENOMIC DNA]</scope>
    <source>
        <strain evidence="9">ZYSR67-Z</strain>
    </source>
</reference>
<dbReference type="SUPFAM" id="SSF52540">
    <property type="entry name" value="P-loop containing nucleoside triphosphate hydrolases"/>
    <property type="match status" value="1"/>
</dbReference>
<dbReference type="InterPro" id="IPR027417">
    <property type="entry name" value="P-loop_NTPase"/>
</dbReference>
<dbReference type="Pfam" id="PF25601">
    <property type="entry name" value="AAA_lid_14"/>
    <property type="match status" value="1"/>
</dbReference>
<keyword evidence="5" id="KW-0804">Transcription</keyword>
<evidence type="ECO:0000313" key="9">
    <source>
        <dbReference type="Proteomes" id="UP000242861"/>
    </source>
</evidence>
<evidence type="ECO:0000256" key="4">
    <source>
        <dbReference type="ARBA" id="ARBA00023125"/>
    </source>
</evidence>
<dbReference type="InterPro" id="IPR002078">
    <property type="entry name" value="Sigma_54_int"/>
</dbReference>
<evidence type="ECO:0000256" key="1">
    <source>
        <dbReference type="ARBA" id="ARBA00022741"/>
    </source>
</evidence>
<dbReference type="Gene3D" id="1.10.8.60">
    <property type="match status" value="1"/>
</dbReference>
<keyword evidence="4" id="KW-0238">DNA-binding</keyword>
<dbReference type="InterPro" id="IPR058031">
    <property type="entry name" value="AAA_lid_NorR"/>
</dbReference>
<keyword evidence="2" id="KW-0067">ATP-binding</keyword>
<feature type="compositionally biased region" description="Basic and acidic residues" evidence="6">
    <location>
        <begin position="1"/>
        <end position="11"/>
    </location>
</feature>
<dbReference type="AlphaFoldDB" id="A0A2I0CS36"/>
<evidence type="ECO:0000256" key="6">
    <source>
        <dbReference type="SAM" id="MobiDB-lite"/>
    </source>
</evidence>
<feature type="region of interest" description="Disordered" evidence="6">
    <location>
        <begin position="1"/>
        <end position="32"/>
    </location>
</feature>
<dbReference type="PANTHER" id="PTHR32071:SF21">
    <property type="entry name" value="TRANSCRIPTIONAL REGULATORY PROTEIN FLGR"/>
    <property type="match status" value="1"/>
</dbReference>
<dbReference type="PANTHER" id="PTHR32071">
    <property type="entry name" value="TRANSCRIPTIONAL REGULATORY PROTEIN"/>
    <property type="match status" value="1"/>
</dbReference>
<dbReference type="FunFam" id="3.40.50.300:FF:000006">
    <property type="entry name" value="DNA-binding transcriptional regulator NtrC"/>
    <property type="match status" value="1"/>
</dbReference>
<accession>A0A2I0CS36</accession>
<evidence type="ECO:0000256" key="3">
    <source>
        <dbReference type="ARBA" id="ARBA00023015"/>
    </source>
</evidence>
<organism evidence="8 9">
    <name type="scientific">Pseudomonas fluvialis</name>
    <dbReference type="NCBI Taxonomy" id="1793966"/>
    <lineage>
        <taxon>Bacteria</taxon>
        <taxon>Pseudomonadati</taxon>
        <taxon>Pseudomonadota</taxon>
        <taxon>Gammaproteobacteria</taxon>
        <taxon>Pseudomonadales</taxon>
        <taxon>Pseudomonadaceae</taxon>
        <taxon>Pseudomonas</taxon>
    </lineage>
</organism>
<dbReference type="InterPro" id="IPR003593">
    <property type="entry name" value="AAA+_ATPase"/>
</dbReference>
<dbReference type="InterPro" id="IPR025943">
    <property type="entry name" value="Sigma_54_int_dom_ATP-bd_2"/>
</dbReference>
<dbReference type="Pfam" id="PF00158">
    <property type="entry name" value="Sigma54_activat"/>
    <property type="match status" value="1"/>
</dbReference>
<protein>
    <submittedName>
        <fullName evidence="8">Fis family transcriptional regulator</fullName>
    </submittedName>
</protein>
<dbReference type="Proteomes" id="UP000242861">
    <property type="component" value="Unassembled WGS sequence"/>
</dbReference>
<dbReference type="SMART" id="SM00382">
    <property type="entry name" value="AAA"/>
    <property type="match status" value="1"/>
</dbReference>
<comment type="caution">
    <text evidence="8">The sequence shown here is derived from an EMBL/GenBank/DDBJ whole genome shotgun (WGS) entry which is preliminary data.</text>
</comment>
<keyword evidence="3" id="KW-0805">Transcription regulation</keyword>
<gene>
    <name evidence="8" type="ORF">CW360_05820</name>
</gene>
<dbReference type="EMBL" id="PIYS01000006">
    <property type="protein sequence ID" value="PKF71909.1"/>
    <property type="molecule type" value="Genomic_DNA"/>
</dbReference>